<gene>
    <name evidence="2" type="ORF">GCM10022261_18400</name>
</gene>
<organism evidence="2 3">
    <name type="scientific">Brevibacterium daeguense</name>
    <dbReference type="NCBI Taxonomy" id="909936"/>
    <lineage>
        <taxon>Bacteria</taxon>
        <taxon>Bacillati</taxon>
        <taxon>Actinomycetota</taxon>
        <taxon>Actinomycetes</taxon>
        <taxon>Micrococcales</taxon>
        <taxon>Brevibacteriaceae</taxon>
        <taxon>Brevibacterium</taxon>
    </lineage>
</organism>
<keyword evidence="3" id="KW-1185">Reference proteome</keyword>
<feature type="region of interest" description="Disordered" evidence="1">
    <location>
        <begin position="54"/>
        <end position="80"/>
    </location>
</feature>
<evidence type="ECO:0000313" key="2">
    <source>
        <dbReference type="EMBL" id="GAA4284309.1"/>
    </source>
</evidence>
<dbReference type="Proteomes" id="UP001501586">
    <property type="component" value="Unassembled WGS sequence"/>
</dbReference>
<reference evidence="3" key="1">
    <citation type="journal article" date="2019" name="Int. J. Syst. Evol. Microbiol.">
        <title>The Global Catalogue of Microorganisms (GCM) 10K type strain sequencing project: providing services to taxonomists for standard genome sequencing and annotation.</title>
        <authorList>
            <consortium name="The Broad Institute Genomics Platform"/>
            <consortium name="The Broad Institute Genome Sequencing Center for Infectious Disease"/>
            <person name="Wu L."/>
            <person name="Ma J."/>
        </authorList>
    </citation>
    <scope>NUCLEOTIDE SEQUENCE [LARGE SCALE GENOMIC DNA]</scope>
    <source>
        <strain evidence="3">JCM 17458</strain>
    </source>
</reference>
<evidence type="ECO:0000256" key="1">
    <source>
        <dbReference type="SAM" id="MobiDB-lite"/>
    </source>
</evidence>
<proteinExistence type="predicted"/>
<comment type="caution">
    <text evidence="2">The sequence shown here is derived from an EMBL/GenBank/DDBJ whole genome shotgun (WGS) entry which is preliminary data.</text>
</comment>
<sequence>MVLPVAKGPDTSTPQWGPALREATTASTGPVASVGPVASAGTAAEGNFLMDKDTRQAQHHRAGRCGKPCGTPAVGAGILD</sequence>
<dbReference type="EMBL" id="BAABAZ010000006">
    <property type="protein sequence ID" value="GAA4284309.1"/>
    <property type="molecule type" value="Genomic_DNA"/>
</dbReference>
<evidence type="ECO:0000313" key="3">
    <source>
        <dbReference type="Proteomes" id="UP001501586"/>
    </source>
</evidence>
<name>A0ABP8EK41_9MICO</name>
<accession>A0ABP8EK41</accession>
<protein>
    <submittedName>
        <fullName evidence="2">Uncharacterized protein</fullName>
    </submittedName>
</protein>
<feature type="region of interest" description="Disordered" evidence="1">
    <location>
        <begin position="1"/>
        <end position="37"/>
    </location>
</feature>